<keyword evidence="3" id="KW-0472">Membrane</keyword>
<comment type="caution">
    <text evidence="4">The sequence shown here is derived from an EMBL/GenBank/DDBJ whole genome shotgun (WGS) entry which is preliminary data.</text>
</comment>
<name>A0A2U1FD33_9PSEU</name>
<feature type="transmembrane region" description="Helical" evidence="3">
    <location>
        <begin position="22"/>
        <end position="43"/>
    </location>
</feature>
<dbReference type="EMBL" id="QEKW01000005">
    <property type="protein sequence ID" value="PVZ10113.1"/>
    <property type="molecule type" value="Genomic_DNA"/>
</dbReference>
<accession>A0A2U1FD33</accession>
<evidence type="ECO:0000256" key="2">
    <source>
        <dbReference type="SAM" id="MobiDB-lite"/>
    </source>
</evidence>
<evidence type="ECO:0000256" key="1">
    <source>
        <dbReference type="ARBA" id="ARBA00008404"/>
    </source>
</evidence>
<evidence type="ECO:0000313" key="5">
    <source>
        <dbReference type="Proteomes" id="UP000245639"/>
    </source>
</evidence>
<keyword evidence="5" id="KW-1185">Reference proteome</keyword>
<protein>
    <submittedName>
        <fullName evidence="4">Monovalent cation/proton antiporter MnhG/PhaG subunit</fullName>
    </submittedName>
</protein>
<feature type="transmembrane region" description="Helical" evidence="3">
    <location>
        <begin position="55"/>
        <end position="74"/>
    </location>
</feature>
<dbReference type="PANTHER" id="PTHR34703:SF1">
    <property type="entry name" value="ANTIPORTER SUBUNIT MNHG2-RELATED"/>
    <property type="match status" value="1"/>
</dbReference>
<feature type="region of interest" description="Disordered" evidence="2">
    <location>
        <begin position="123"/>
        <end position="184"/>
    </location>
</feature>
<organism evidence="4 5">
    <name type="scientific">Actinomycetospora cinnamomea</name>
    <dbReference type="NCBI Taxonomy" id="663609"/>
    <lineage>
        <taxon>Bacteria</taxon>
        <taxon>Bacillati</taxon>
        <taxon>Actinomycetota</taxon>
        <taxon>Actinomycetes</taxon>
        <taxon>Pseudonocardiales</taxon>
        <taxon>Pseudonocardiaceae</taxon>
        <taxon>Actinomycetospora</taxon>
    </lineage>
</organism>
<evidence type="ECO:0000313" key="4">
    <source>
        <dbReference type="EMBL" id="PVZ10113.1"/>
    </source>
</evidence>
<dbReference type="RefSeq" id="WP_243418042.1">
    <property type="nucleotide sequence ID" value="NZ_QEKW01000005.1"/>
</dbReference>
<dbReference type="PANTHER" id="PTHR34703">
    <property type="entry name" value="ANTIPORTER SUBUNIT MNHG2-RELATED"/>
    <property type="match status" value="1"/>
</dbReference>
<dbReference type="AlphaFoldDB" id="A0A2U1FD33"/>
<dbReference type="Pfam" id="PF03334">
    <property type="entry name" value="PhaG_MnhG_YufB"/>
    <property type="match status" value="1"/>
</dbReference>
<dbReference type="Proteomes" id="UP000245639">
    <property type="component" value="Unassembled WGS sequence"/>
</dbReference>
<dbReference type="NCBIfam" id="TIGR01300">
    <property type="entry name" value="CPA3_mnhG_phaG"/>
    <property type="match status" value="1"/>
</dbReference>
<comment type="similarity">
    <text evidence="1">Belongs to the CPA3 antiporters (TC 2.A.63) subunit G family.</text>
</comment>
<keyword evidence="3" id="KW-1133">Transmembrane helix</keyword>
<dbReference type="GO" id="GO:0015385">
    <property type="term" value="F:sodium:proton antiporter activity"/>
    <property type="evidence" value="ECO:0007669"/>
    <property type="project" value="TreeGrafter"/>
</dbReference>
<gene>
    <name evidence="4" type="ORF">C8D89_105189</name>
</gene>
<sequence length="184" mass="18638">MSALRAAPPPDPDGTLGVVLDAVGTVSIVLGAVLTLVASVGLLSLPDVLSRMHAATKPQVLGLLLVVIGGALHLRTSVDVWMLVLVGAFQLVTAPVTAHVVGRLAHRGDGVRSDLLHVDELVDSADETDPGPDSPETDEDGDDGAEGRGDRAGAGSAHRPQRAAGRSRDGRNGSSPGGSLDSGE</sequence>
<dbReference type="NCBIfam" id="NF009314">
    <property type="entry name" value="PRK12674.1-2"/>
    <property type="match status" value="1"/>
</dbReference>
<proteinExistence type="inferred from homology"/>
<feature type="transmembrane region" description="Helical" evidence="3">
    <location>
        <begin position="80"/>
        <end position="102"/>
    </location>
</feature>
<dbReference type="InterPro" id="IPR005133">
    <property type="entry name" value="PhaG_MnhG_YufB"/>
</dbReference>
<evidence type="ECO:0000256" key="3">
    <source>
        <dbReference type="SAM" id="Phobius"/>
    </source>
</evidence>
<feature type="compositionally biased region" description="Acidic residues" evidence="2">
    <location>
        <begin position="123"/>
        <end position="144"/>
    </location>
</feature>
<keyword evidence="3" id="KW-0812">Transmembrane</keyword>
<reference evidence="4 5" key="1">
    <citation type="submission" date="2018-04" db="EMBL/GenBank/DDBJ databases">
        <title>Genomic Encyclopedia of Type Strains, Phase IV (KMG-IV): sequencing the most valuable type-strain genomes for metagenomic binning, comparative biology and taxonomic classification.</title>
        <authorList>
            <person name="Goeker M."/>
        </authorList>
    </citation>
    <scope>NUCLEOTIDE SEQUENCE [LARGE SCALE GENOMIC DNA]</scope>
    <source>
        <strain evidence="4 5">DSM 45771</strain>
    </source>
</reference>